<dbReference type="GO" id="GO:0016985">
    <property type="term" value="F:mannan endo-1,4-beta-mannosidase activity"/>
    <property type="evidence" value="ECO:0007669"/>
    <property type="project" value="InterPro"/>
</dbReference>
<dbReference type="GO" id="GO:0006080">
    <property type="term" value="P:substituted mannan metabolic process"/>
    <property type="evidence" value="ECO:0007669"/>
    <property type="project" value="InterPro"/>
</dbReference>
<dbReference type="PANTHER" id="PTHR40079:SF4">
    <property type="entry name" value="GH26 DOMAIN-CONTAINING PROTEIN-RELATED"/>
    <property type="match status" value="1"/>
</dbReference>
<dbReference type="AlphaFoldDB" id="E3CWW7"/>
<dbReference type="STRING" id="584708.Apau_0990"/>
<dbReference type="PROSITE" id="PS51764">
    <property type="entry name" value="GH26"/>
    <property type="match status" value="1"/>
</dbReference>
<reference evidence="7 8" key="1">
    <citation type="journal article" date="2010" name="Stand. Genomic Sci.">
        <title>Non-contiguous finished genome sequence of Aminomonas paucivorans type strain (GLU-3).</title>
        <authorList>
            <person name="Pitluck S."/>
            <person name="Yasawong M."/>
            <person name="Held B."/>
            <person name="Lapidus A."/>
            <person name="Nolan M."/>
            <person name="Copeland A."/>
            <person name="Lucas S."/>
            <person name="Del Rio T.G."/>
            <person name="Tice H."/>
            <person name="Cheng J.F."/>
            <person name="Chertkov O."/>
            <person name="Goodwin L."/>
            <person name="Tapia R."/>
            <person name="Han C."/>
            <person name="Liolios K."/>
            <person name="Ivanova N."/>
            <person name="Mavromatis K."/>
            <person name="Ovchinnikova G."/>
            <person name="Pati A."/>
            <person name="Chen A."/>
            <person name="Palaniappan K."/>
            <person name="Land M."/>
            <person name="Hauser L."/>
            <person name="Chang Y.J."/>
            <person name="Jeffries C.D."/>
            <person name="Pukall R."/>
            <person name="Spring S."/>
            <person name="Rohde M."/>
            <person name="Sikorski J."/>
            <person name="Goker M."/>
            <person name="Woyke T."/>
            <person name="Bristow J."/>
            <person name="Eisen J.A."/>
            <person name="Markowitz V."/>
            <person name="Hugenholtz P."/>
            <person name="Kyrpides N.C."/>
            <person name="Klenk H.P."/>
        </authorList>
    </citation>
    <scope>NUCLEOTIDE SEQUENCE [LARGE SCALE GENOMIC DNA]</scope>
    <source>
        <strain evidence="7 8">DSM 12260</strain>
    </source>
</reference>
<gene>
    <name evidence="7" type="ORF">Apau_0990</name>
</gene>
<keyword evidence="2 4" id="KW-0378">Hydrolase</keyword>
<dbReference type="RefSeq" id="WP_006300598.1">
    <property type="nucleotide sequence ID" value="NZ_CM001022.1"/>
</dbReference>
<dbReference type="SUPFAM" id="SSF51445">
    <property type="entry name" value="(Trans)glycosidases"/>
    <property type="match status" value="1"/>
</dbReference>
<dbReference type="PaxDb" id="584708-Apau_0990"/>
<dbReference type="OrthoDB" id="9802773at2"/>
<evidence type="ECO:0000256" key="4">
    <source>
        <dbReference type="PROSITE-ProRule" id="PRU01100"/>
    </source>
</evidence>
<keyword evidence="3 4" id="KW-0326">Glycosidase</keyword>
<feature type="active site" description="Proton donor" evidence="4">
    <location>
        <position position="148"/>
    </location>
</feature>
<protein>
    <recommendedName>
        <fullName evidence="6">GH26 domain-containing protein</fullName>
    </recommendedName>
</protein>
<proteinExistence type="inferred from homology"/>
<name>E3CWW7_9BACT</name>
<dbReference type="PANTHER" id="PTHR40079">
    <property type="entry name" value="MANNAN ENDO-1,4-BETA-MANNOSIDASE E-RELATED"/>
    <property type="match status" value="1"/>
</dbReference>
<dbReference type="Proteomes" id="UP000005096">
    <property type="component" value="Chromosome"/>
</dbReference>
<accession>E3CWW7</accession>
<dbReference type="EMBL" id="CM001022">
    <property type="protein sequence ID" value="EFQ23417.1"/>
    <property type="molecule type" value="Genomic_DNA"/>
</dbReference>
<feature type="domain" description="GH26" evidence="6">
    <location>
        <begin position="2"/>
        <end position="333"/>
    </location>
</feature>
<comment type="similarity">
    <text evidence="1 4">Belongs to the glycosyl hydrolase 26 family.</text>
</comment>
<feature type="region of interest" description="Disordered" evidence="5">
    <location>
        <begin position="314"/>
        <end position="353"/>
    </location>
</feature>
<sequence length="353" mass="38793">MPRLRAVLLALGAAVLLVAPARGEVLLPPQEGLYLSGHPDCGLRDETVTSKGVRDFVALTGRPLVWSYLSWHWDGRFPFPAEACRVLHREGVVPLVGILPWSTGEQNRPEPRVTLKALLAGRYDRPLRAAARQVRGLGFPVMLCFGPEADGGWFPWSGRFNGGSRRDGYGSPDLPDGPERFRDAFRRVVRLFREEGAVDVTWVFHAAERPGPDLPWNGTQGYYPGDGFADWIGVSLYGWLRSGPVREMGDLLAGALPRLEALSSRRPLAVLEWGIAAGPGVDKGGWIRNAFEAFTSGEHPRLRAVAWWDKARRPDGTPSGLALEESPEGVRAYREGAASRAFGSPARFGPRRD</sequence>
<dbReference type="InterPro" id="IPR017853">
    <property type="entry name" value="GH"/>
</dbReference>
<keyword evidence="8" id="KW-1185">Reference proteome</keyword>
<evidence type="ECO:0000256" key="5">
    <source>
        <dbReference type="SAM" id="MobiDB-lite"/>
    </source>
</evidence>
<dbReference type="InterPro" id="IPR000805">
    <property type="entry name" value="Glyco_hydro_26"/>
</dbReference>
<evidence type="ECO:0000313" key="7">
    <source>
        <dbReference type="EMBL" id="EFQ23417.1"/>
    </source>
</evidence>
<evidence type="ECO:0000313" key="8">
    <source>
        <dbReference type="Proteomes" id="UP000005096"/>
    </source>
</evidence>
<evidence type="ECO:0000256" key="2">
    <source>
        <dbReference type="ARBA" id="ARBA00022801"/>
    </source>
</evidence>
<evidence type="ECO:0000256" key="1">
    <source>
        <dbReference type="ARBA" id="ARBA00007754"/>
    </source>
</evidence>
<feature type="active site" description="Nucleophile" evidence="4">
    <location>
        <position position="272"/>
    </location>
</feature>
<evidence type="ECO:0000256" key="3">
    <source>
        <dbReference type="ARBA" id="ARBA00023295"/>
    </source>
</evidence>
<dbReference type="Gene3D" id="3.20.20.80">
    <property type="entry name" value="Glycosidases"/>
    <property type="match status" value="1"/>
</dbReference>
<dbReference type="InterPro" id="IPR022790">
    <property type="entry name" value="GH26_dom"/>
</dbReference>
<dbReference type="HOGENOM" id="CLU_038234_1_0_0"/>
<dbReference type="eggNOG" id="COG4124">
    <property type="taxonomic scope" value="Bacteria"/>
</dbReference>
<evidence type="ECO:0000259" key="6">
    <source>
        <dbReference type="PROSITE" id="PS51764"/>
    </source>
</evidence>
<organism evidence="7 8">
    <name type="scientific">Aminomonas paucivorans DSM 12260</name>
    <dbReference type="NCBI Taxonomy" id="584708"/>
    <lineage>
        <taxon>Bacteria</taxon>
        <taxon>Thermotogati</taxon>
        <taxon>Synergistota</taxon>
        <taxon>Synergistia</taxon>
        <taxon>Synergistales</taxon>
        <taxon>Synergistaceae</taxon>
        <taxon>Aminomonas</taxon>
    </lineage>
</organism>